<comment type="pathway">
    <text evidence="1">Bacterial outer membrane biogenesis; LPS O-antigen biosynthesis.</text>
</comment>
<evidence type="ECO:0000313" key="4">
    <source>
        <dbReference type="EMBL" id="CEG56231.1"/>
    </source>
</evidence>
<proteinExistence type="inferred from homology"/>
<gene>
    <name evidence="4" type="ORF">LFA_0783</name>
</gene>
<accession>A0A098G2L8</accession>
<dbReference type="EC" id="4.2.1.46" evidence="4"/>
<evidence type="ECO:0000259" key="3">
    <source>
        <dbReference type="Pfam" id="PF01370"/>
    </source>
</evidence>
<dbReference type="RefSeq" id="WP_045094937.1">
    <property type="nucleotide sequence ID" value="NZ_LN614827.1"/>
</dbReference>
<feature type="domain" description="NAD-dependent epimerase/dehydratase" evidence="3">
    <location>
        <begin position="4"/>
        <end position="224"/>
    </location>
</feature>
<evidence type="ECO:0000256" key="2">
    <source>
        <dbReference type="ARBA" id="ARBA00007637"/>
    </source>
</evidence>
<comment type="similarity">
    <text evidence="2">Belongs to the NAD(P)-dependent epimerase/dehydratase family.</text>
</comment>
<reference evidence="5" key="1">
    <citation type="submission" date="2014-09" db="EMBL/GenBank/DDBJ databases">
        <authorList>
            <person name="Gomez-Valero L."/>
        </authorList>
    </citation>
    <scope>NUCLEOTIDE SEQUENCE [LARGE SCALE GENOMIC DNA]</scope>
    <source>
        <strain evidence="5">ATCC700992</strain>
    </source>
</reference>
<dbReference type="HOGENOM" id="CLU_007383_6_1_6"/>
<evidence type="ECO:0000256" key="1">
    <source>
        <dbReference type="ARBA" id="ARBA00005125"/>
    </source>
</evidence>
<dbReference type="Pfam" id="PF01370">
    <property type="entry name" value="Epimerase"/>
    <property type="match status" value="1"/>
</dbReference>
<dbReference type="Gene3D" id="3.40.50.720">
    <property type="entry name" value="NAD(P)-binding Rossmann-like Domain"/>
    <property type="match status" value="1"/>
</dbReference>
<dbReference type="PANTHER" id="PTHR43000">
    <property type="entry name" value="DTDP-D-GLUCOSE 4,6-DEHYDRATASE-RELATED"/>
    <property type="match status" value="1"/>
</dbReference>
<dbReference type="KEGG" id="lfa:LFA_0783"/>
<sequence>MARILVTGATGFVGRNLVPALVGAGHEVRCAVTRKVEYLQAEQVLVDKLEHQTDWNGVLSEIDVVIHLAARVHIMKEKSKSSLDEYCNVNSLATKNLAEQAAKLQVKRFIFLSTIKVNGESTDEGLPFTEESIAKPEDPYGQSKLNAEQYLHSISQNSDMQVVILRTPLIYGAGVKANFLKMLQLVDKGLPLPFGKIENKRSFIYIDNLVSAICTVIDAPRAANQLYLVADDNSLSLTNLLQVIAKEMNVKLRLISIPANLLMWLFKLLGMNGLRTRLLGSLEVSSNKIKSQLGWNPPVSSSEGLARTVKWYKYESNI</sequence>
<dbReference type="InterPro" id="IPR001509">
    <property type="entry name" value="Epimerase_deHydtase"/>
</dbReference>
<dbReference type="GO" id="GO:0008460">
    <property type="term" value="F:dTDP-glucose 4,6-dehydratase activity"/>
    <property type="evidence" value="ECO:0007669"/>
    <property type="project" value="UniProtKB-EC"/>
</dbReference>
<protein>
    <submittedName>
        <fullName evidence="4">dTDP-glucose 4,6-dehydratase</fullName>
        <ecNumber evidence="4">4.2.1.46</ecNumber>
    </submittedName>
</protein>
<evidence type="ECO:0000313" key="5">
    <source>
        <dbReference type="Proteomes" id="UP000032430"/>
    </source>
</evidence>
<dbReference type="OrthoDB" id="9801056at2"/>
<dbReference type="SUPFAM" id="SSF51735">
    <property type="entry name" value="NAD(P)-binding Rossmann-fold domains"/>
    <property type="match status" value="1"/>
</dbReference>
<keyword evidence="4" id="KW-0456">Lyase</keyword>
<dbReference type="AlphaFoldDB" id="A0A098G2L8"/>
<dbReference type="Proteomes" id="UP000032430">
    <property type="component" value="Chromosome I"/>
</dbReference>
<dbReference type="EMBL" id="LN614827">
    <property type="protein sequence ID" value="CEG56231.1"/>
    <property type="molecule type" value="Genomic_DNA"/>
</dbReference>
<name>A0A098G2L8_9GAMM</name>
<keyword evidence="5" id="KW-1185">Reference proteome</keyword>
<organism evidence="4 5">
    <name type="scientific">Legionella fallonii LLAP-10</name>
    <dbReference type="NCBI Taxonomy" id="1212491"/>
    <lineage>
        <taxon>Bacteria</taxon>
        <taxon>Pseudomonadati</taxon>
        <taxon>Pseudomonadota</taxon>
        <taxon>Gammaproteobacteria</taxon>
        <taxon>Legionellales</taxon>
        <taxon>Legionellaceae</taxon>
        <taxon>Legionella</taxon>
    </lineage>
</organism>
<dbReference type="InterPro" id="IPR036291">
    <property type="entry name" value="NAD(P)-bd_dom_sf"/>
</dbReference>
<dbReference type="STRING" id="1212491.LFA_0783"/>